<evidence type="ECO:0008006" key="4">
    <source>
        <dbReference type="Google" id="ProtNLM"/>
    </source>
</evidence>
<gene>
    <name evidence="2" type="ORF">E7746_00145</name>
</gene>
<reference evidence="2 3" key="1">
    <citation type="submission" date="2019-02" db="EMBL/GenBank/DDBJ databases">
        <title>Isolation and identification of novel species under the genus Muribaculum.</title>
        <authorList>
            <person name="Miyake S."/>
            <person name="Ding Y."/>
            <person name="Low A."/>
            <person name="Soh M."/>
            <person name="Seedorf H."/>
        </authorList>
    </citation>
    <scope>NUCLEOTIDE SEQUENCE [LARGE SCALE GENOMIC DNA]</scope>
    <source>
        <strain evidence="2 3">TLL-A4</strain>
    </source>
</reference>
<keyword evidence="3" id="KW-1185">Reference proteome</keyword>
<dbReference type="EMBL" id="CP039393">
    <property type="protein sequence ID" value="QCD34405.1"/>
    <property type="molecule type" value="Genomic_DNA"/>
</dbReference>
<evidence type="ECO:0000313" key="2">
    <source>
        <dbReference type="EMBL" id="QCD34405.1"/>
    </source>
</evidence>
<name>A0A4P7VL37_9BACT</name>
<dbReference type="SUPFAM" id="SSF56925">
    <property type="entry name" value="OMPA-like"/>
    <property type="match status" value="1"/>
</dbReference>
<sequence>MIKRLCTILLSALLVAPTVWGQTGGCPDKGCASFAPHKGQWEFSLMLGSSGSVYGDDQTALLPMYNSNYGSIGLPNGGTATSGNLSGYLNLTGFDNNSLVNILGIQAKYFFHDSWAVNLSAGMNIGVTPKKDYIEAEYEDLDNLRIPDQKYVNAQVNNNWYINAGVDRYFKTSNERIHPYVGVTIGMQMARIHTKQPYTGIMVDDEDLSDLGEQIEEAVYLAPGRVGQMIALKGAAVAGIEYSLTRGMFLAVECQPVSYRYDLIQMAPQGFDKYNLCHHNIKLIDMPIVKLGFRF</sequence>
<keyword evidence="1" id="KW-0732">Signal</keyword>
<proteinExistence type="predicted"/>
<feature type="chain" id="PRO_5020970924" description="Outer membrane protein beta-barrel domain-containing protein" evidence="1">
    <location>
        <begin position="22"/>
        <end position="295"/>
    </location>
</feature>
<feature type="signal peptide" evidence="1">
    <location>
        <begin position="1"/>
        <end position="21"/>
    </location>
</feature>
<dbReference type="Pfam" id="PF16961">
    <property type="entry name" value="OmpA_like"/>
    <property type="match status" value="1"/>
</dbReference>
<dbReference type="OrthoDB" id="1117162at2"/>
<dbReference type="InterPro" id="IPR011250">
    <property type="entry name" value="OMP/PagP_B-barrel"/>
</dbReference>
<dbReference type="Gene3D" id="2.40.160.20">
    <property type="match status" value="1"/>
</dbReference>
<dbReference type="AlphaFoldDB" id="A0A4P7VL37"/>
<dbReference type="RefSeq" id="WP_135946653.1">
    <property type="nucleotide sequence ID" value="NZ_CANQMU010000007.1"/>
</dbReference>
<evidence type="ECO:0000256" key="1">
    <source>
        <dbReference type="SAM" id="SignalP"/>
    </source>
</evidence>
<organism evidence="2 3">
    <name type="scientific">Muribaculum gordoncarteri</name>
    <dbReference type="NCBI Taxonomy" id="2530390"/>
    <lineage>
        <taxon>Bacteria</taxon>
        <taxon>Pseudomonadati</taxon>
        <taxon>Bacteroidota</taxon>
        <taxon>Bacteroidia</taxon>
        <taxon>Bacteroidales</taxon>
        <taxon>Muribaculaceae</taxon>
        <taxon>Muribaculum</taxon>
    </lineage>
</organism>
<dbReference type="Proteomes" id="UP000297031">
    <property type="component" value="Chromosome"/>
</dbReference>
<dbReference type="InterPro" id="IPR031585">
    <property type="entry name" value="OmpA_OmpF-like"/>
</dbReference>
<evidence type="ECO:0000313" key="3">
    <source>
        <dbReference type="Proteomes" id="UP000297031"/>
    </source>
</evidence>
<protein>
    <recommendedName>
        <fullName evidence="4">Outer membrane protein beta-barrel domain-containing protein</fullName>
    </recommendedName>
</protein>
<accession>A0A4P7VL37</accession>
<dbReference type="KEGG" id="mgod:E7746_00145"/>